<reference evidence="1" key="1">
    <citation type="submission" date="2017-12" db="EMBL/GenBank/DDBJ databases">
        <title>Gene loss provides genomic basis for host adaptation in cereal stripe rust fungi.</title>
        <authorList>
            <person name="Xia C."/>
        </authorList>
    </citation>
    <scope>NUCLEOTIDE SEQUENCE [LARGE SCALE GENOMIC DNA]</scope>
    <source>
        <strain evidence="1">93-210</strain>
    </source>
</reference>
<dbReference type="AlphaFoldDB" id="A0A2S4V5K0"/>
<evidence type="ECO:0000313" key="1">
    <source>
        <dbReference type="EMBL" id="POW04798.1"/>
    </source>
</evidence>
<dbReference type="Proteomes" id="UP000239156">
    <property type="component" value="Unassembled WGS sequence"/>
</dbReference>
<accession>A0A2S4V5K0</accession>
<evidence type="ECO:0000313" key="2">
    <source>
        <dbReference type="Proteomes" id="UP000239156"/>
    </source>
</evidence>
<protein>
    <submittedName>
        <fullName evidence="1">Uncharacterized protein</fullName>
    </submittedName>
</protein>
<proteinExistence type="predicted"/>
<keyword evidence="2" id="KW-1185">Reference proteome</keyword>
<gene>
    <name evidence="1" type="ORF">PSTT_10120</name>
</gene>
<comment type="caution">
    <text evidence="1">The sequence shown here is derived from an EMBL/GenBank/DDBJ whole genome shotgun (WGS) entry which is preliminary data.</text>
</comment>
<dbReference type="VEuPathDB" id="FungiDB:PSTT_10120"/>
<sequence length="122" mass="13712">MDSNRLANLSKSYQDKISTDLHSKGQQTGVEDYFNPVTVPTTLSSCTEAYQNPPVALTWCSMRLDGFNCRFLSVYMSDGYEPYEVGWSLVQNLCHVHDLLQSPRMRSDQGLELSTPLEDAGI</sequence>
<organism evidence="1 2">
    <name type="scientific">Puccinia striiformis</name>
    <dbReference type="NCBI Taxonomy" id="27350"/>
    <lineage>
        <taxon>Eukaryota</taxon>
        <taxon>Fungi</taxon>
        <taxon>Dikarya</taxon>
        <taxon>Basidiomycota</taxon>
        <taxon>Pucciniomycotina</taxon>
        <taxon>Pucciniomycetes</taxon>
        <taxon>Pucciniales</taxon>
        <taxon>Pucciniaceae</taxon>
        <taxon>Puccinia</taxon>
    </lineage>
</organism>
<name>A0A2S4V5K0_9BASI</name>
<dbReference type="EMBL" id="PKSL01000107">
    <property type="protein sequence ID" value="POW04798.1"/>
    <property type="molecule type" value="Genomic_DNA"/>
</dbReference>
<dbReference type="VEuPathDB" id="FungiDB:PSHT_11827"/>